<reference evidence="2" key="1">
    <citation type="submission" date="2020-05" db="EMBL/GenBank/DDBJ databases">
        <authorList>
            <person name="Chiriac C."/>
            <person name="Salcher M."/>
            <person name="Ghai R."/>
            <person name="Kavagutti S V."/>
        </authorList>
    </citation>
    <scope>NUCLEOTIDE SEQUENCE</scope>
</reference>
<evidence type="ECO:0000313" key="1">
    <source>
        <dbReference type="EMBL" id="CAB4181382.1"/>
    </source>
</evidence>
<gene>
    <name evidence="1" type="ORF">UFOVP1068_34</name>
    <name evidence="2" type="ORF">UFOVP1300_15</name>
</gene>
<dbReference type="EMBL" id="LR797013">
    <property type="protein sequence ID" value="CAB4181382.1"/>
    <property type="molecule type" value="Genomic_DNA"/>
</dbReference>
<organism evidence="2">
    <name type="scientific">uncultured Caudovirales phage</name>
    <dbReference type="NCBI Taxonomy" id="2100421"/>
    <lineage>
        <taxon>Viruses</taxon>
        <taxon>Duplodnaviria</taxon>
        <taxon>Heunggongvirae</taxon>
        <taxon>Uroviricota</taxon>
        <taxon>Caudoviricetes</taxon>
        <taxon>Peduoviridae</taxon>
        <taxon>Maltschvirus</taxon>
        <taxon>Maltschvirus maltsch</taxon>
    </lineage>
</organism>
<sequence length="114" mass="13023">MKAWIKRIMGSRDEPQINTDLNAIDDYVVVKKKDLDALVAELGDLRSRNLSTDARELDLLLGNMELENAALKKQLLKPGVQVSPKEFLAQIKDKEDLEGLPMIWSEWPTMNCRE</sequence>
<dbReference type="EMBL" id="LR797243">
    <property type="protein sequence ID" value="CAB4195466.1"/>
    <property type="molecule type" value="Genomic_DNA"/>
</dbReference>
<protein>
    <submittedName>
        <fullName evidence="2">Uncharacterized protein</fullName>
    </submittedName>
</protein>
<accession>A0A6J5RMC4</accession>
<evidence type="ECO:0000313" key="2">
    <source>
        <dbReference type="EMBL" id="CAB4195466.1"/>
    </source>
</evidence>
<name>A0A6J5RMC4_9CAUD</name>
<proteinExistence type="predicted"/>